<evidence type="ECO:0000313" key="3">
    <source>
        <dbReference type="Proteomes" id="UP001596504"/>
    </source>
</evidence>
<dbReference type="EMBL" id="JBHTCJ010000004">
    <property type="protein sequence ID" value="MFC7341923.1"/>
    <property type="molecule type" value="Genomic_DNA"/>
</dbReference>
<comment type="caution">
    <text evidence="2">The sequence shown here is derived from an EMBL/GenBank/DDBJ whole genome shotgun (WGS) entry which is preliminary data.</text>
</comment>
<feature type="transmembrane region" description="Helical" evidence="1">
    <location>
        <begin position="23"/>
        <end position="44"/>
    </location>
</feature>
<proteinExistence type="predicted"/>
<name>A0ABW2LKP0_9PSEU</name>
<evidence type="ECO:0000256" key="1">
    <source>
        <dbReference type="SAM" id="Phobius"/>
    </source>
</evidence>
<organism evidence="2 3">
    <name type="scientific">Saccharopolyspora griseoalba</name>
    <dbReference type="NCBI Taxonomy" id="1431848"/>
    <lineage>
        <taxon>Bacteria</taxon>
        <taxon>Bacillati</taxon>
        <taxon>Actinomycetota</taxon>
        <taxon>Actinomycetes</taxon>
        <taxon>Pseudonocardiales</taxon>
        <taxon>Pseudonocardiaceae</taxon>
        <taxon>Saccharopolyspora</taxon>
    </lineage>
</organism>
<protein>
    <submittedName>
        <fullName evidence="2">DUF4307 domain-containing protein</fullName>
    </submittedName>
</protein>
<accession>A0ABW2LKP0</accession>
<evidence type="ECO:0000313" key="2">
    <source>
        <dbReference type="EMBL" id="MFC7341923.1"/>
    </source>
</evidence>
<dbReference type="InterPro" id="IPR025443">
    <property type="entry name" value="DUF4307"/>
</dbReference>
<keyword evidence="3" id="KW-1185">Reference proteome</keyword>
<sequence>MTNQQLPPERYGSRGRVARSRPALRWSLLALALVALVGVAVLGYRNLGSPPIDGKQVAFRIVDDHTVQVTVEVQRDDPAKPADCVVRARAESGVEVGRREVLIHPSEGVTRQETQLRTSGRAVIGEVYGCTYNVPEYLSTQTRPTG</sequence>
<reference evidence="3" key="1">
    <citation type="journal article" date="2019" name="Int. J. Syst. Evol. Microbiol.">
        <title>The Global Catalogue of Microorganisms (GCM) 10K type strain sequencing project: providing services to taxonomists for standard genome sequencing and annotation.</title>
        <authorList>
            <consortium name="The Broad Institute Genomics Platform"/>
            <consortium name="The Broad Institute Genome Sequencing Center for Infectious Disease"/>
            <person name="Wu L."/>
            <person name="Ma J."/>
        </authorList>
    </citation>
    <scope>NUCLEOTIDE SEQUENCE [LARGE SCALE GENOMIC DNA]</scope>
    <source>
        <strain evidence="3">WLHS5</strain>
    </source>
</reference>
<dbReference type="Proteomes" id="UP001596504">
    <property type="component" value="Unassembled WGS sequence"/>
</dbReference>
<keyword evidence="1" id="KW-0812">Transmembrane</keyword>
<gene>
    <name evidence="2" type="ORF">ACFQRI_10915</name>
</gene>
<keyword evidence="1" id="KW-1133">Transmembrane helix</keyword>
<dbReference type="RefSeq" id="WP_380667263.1">
    <property type="nucleotide sequence ID" value="NZ_JBHTCJ010000004.1"/>
</dbReference>
<dbReference type="Pfam" id="PF14155">
    <property type="entry name" value="DUF4307"/>
    <property type="match status" value="1"/>
</dbReference>
<keyword evidence="1" id="KW-0472">Membrane</keyword>